<evidence type="ECO:0000313" key="2">
    <source>
        <dbReference type="EMBL" id="KAJ7671034.1"/>
    </source>
</evidence>
<feature type="region of interest" description="Disordered" evidence="1">
    <location>
        <begin position="115"/>
        <end position="134"/>
    </location>
</feature>
<dbReference type="Proteomes" id="UP001221757">
    <property type="component" value="Unassembled WGS sequence"/>
</dbReference>
<keyword evidence="3" id="KW-1185">Reference proteome</keyword>
<proteinExistence type="predicted"/>
<dbReference type="EMBL" id="JARKIE010000177">
    <property type="protein sequence ID" value="KAJ7671034.1"/>
    <property type="molecule type" value="Genomic_DNA"/>
</dbReference>
<protein>
    <submittedName>
        <fullName evidence="2">Uncharacterized protein</fullName>
    </submittedName>
</protein>
<organism evidence="2 3">
    <name type="scientific">Mycena rosella</name>
    <name type="common">Pink bonnet</name>
    <name type="synonym">Agaricus rosellus</name>
    <dbReference type="NCBI Taxonomy" id="1033263"/>
    <lineage>
        <taxon>Eukaryota</taxon>
        <taxon>Fungi</taxon>
        <taxon>Dikarya</taxon>
        <taxon>Basidiomycota</taxon>
        <taxon>Agaricomycotina</taxon>
        <taxon>Agaricomycetes</taxon>
        <taxon>Agaricomycetidae</taxon>
        <taxon>Agaricales</taxon>
        <taxon>Marasmiineae</taxon>
        <taxon>Mycenaceae</taxon>
        <taxon>Mycena</taxon>
    </lineage>
</organism>
<gene>
    <name evidence="2" type="ORF">B0H17DRAFT_1335523</name>
</gene>
<feature type="compositionally biased region" description="Low complexity" evidence="1">
    <location>
        <begin position="172"/>
        <end position="186"/>
    </location>
</feature>
<reference evidence="2" key="1">
    <citation type="submission" date="2023-03" db="EMBL/GenBank/DDBJ databases">
        <title>Massive genome expansion in bonnet fungi (Mycena s.s.) driven by repeated elements and novel gene families across ecological guilds.</title>
        <authorList>
            <consortium name="Lawrence Berkeley National Laboratory"/>
            <person name="Harder C.B."/>
            <person name="Miyauchi S."/>
            <person name="Viragh M."/>
            <person name="Kuo A."/>
            <person name="Thoen E."/>
            <person name="Andreopoulos B."/>
            <person name="Lu D."/>
            <person name="Skrede I."/>
            <person name="Drula E."/>
            <person name="Henrissat B."/>
            <person name="Morin E."/>
            <person name="Kohler A."/>
            <person name="Barry K."/>
            <person name="LaButti K."/>
            <person name="Morin E."/>
            <person name="Salamov A."/>
            <person name="Lipzen A."/>
            <person name="Mereny Z."/>
            <person name="Hegedus B."/>
            <person name="Baldrian P."/>
            <person name="Stursova M."/>
            <person name="Weitz H."/>
            <person name="Taylor A."/>
            <person name="Grigoriev I.V."/>
            <person name="Nagy L.G."/>
            <person name="Martin F."/>
            <person name="Kauserud H."/>
        </authorList>
    </citation>
    <scope>NUCLEOTIDE SEQUENCE</scope>
    <source>
        <strain evidence="2">CBHHK067</strain>
    </source>
</reference>
<dbReference type="AlphaFoldDB" id="A0AAD7G9X2"/>
<sequence>MFYTGQQLQGLSDRAAESIFTMGSEDCVVMGKVQGGVDGNEHQDARANYTAETEGGGSMQRAAGVNRAEEDPPSGQSPALFTPSPEMQQTPLFMPSPVLTHGETEIEEEISGLTPNLNDTRAETPREPIPDSVMYGGQASFREEGETGYQAFGETDALHQPYHEQEGAEVIGSSGSLSGSGSSSDLSSKEGSAEESSESSVYELGEAEKYAYSSSEDDGLTPLDALRMARIKRGKRRANFTDDGDVARKARRVTGILHEAAPPGKSYEYAKLLRFVHYKFASLAGLPKNAVFLAGGKALFDAYAATLDARRVKLNKKARSPDTWVF</sequence>
<name>A0AAD7G9X2_MYCRO</name>
<comment type="caution">
    <text evidence="2">The sequence shown here is derived from an EMBL/GenBank/DDBJ whole genome shotgun (WGS) entry which is preliminary data.</text>
</comment>
<feature type="region of interest" description="Disordered" evidence="1">
    <location>
        <begin position="165"/>
        <end position="201"/>
    </location>
</feature>
<feature type="compositionally biased region" description="Basic and acidic residues" evidence="1">
    <location>
        <begin position="120"/>
        <end position="129"/>
    </location>
</feature>
<evidence type="ECO:0000256" key="1">
    <source>
        <dbReference type="SAM" id="MobiDB-lite"/>
    </source>
</evidence>
<feature type="region of interest" description="Disordered" evidence="1">
    <location>
        <begin position="50"/>
        <end position="80"/>
    </location>
</feature>
<accession>A0AAD7G9X2</accession>
<evidence type="ECO:0000313" key="3">
    <source>
        <dbReference type="Proteomes" id="UP001221757"/>
    </source>
</evidence>